<gene>
    <name evidence="10" type="primary">mrpD</name>
    <name evidence="10" type="ORF">AUCHE_16_01470</name>
</gene>
<dbReference type="PANTHER" id="PTHR42703:SF1">
    <property type="entry name" value="NA(+)_H(+) ANTIPORTER SUBUNIT D1"/>
    <property type="match status" value="1"/>
</dbReference>
<dbReference type="OrthoDB" id="9768329at2"/>
<keyword evidence="5 8" id="KW-1133">Transmembrane helix</keyword>
<feature type="transmembrane region" description="Helical" evidence="8">
    <location>
        <begin position="363"/>
        <end position="383"/>
    </location>
</feature>
<dbReference type="GO" id="GO:0008137">
    <property type="term" value="F:NADH dehydrogenase (ubiquinone) activity"/>
    <property type="evidence" value="ECO:0007669"/>
    <property type="project" value="InterPro"/>
</dbReference>
<evidence type="ECO:0000313" key="11">
    <source>
        <dbReference type="Proteomes" id="UP000008495"/>
    </source>
</evidence>
<evidence type="ECO:0000256" key="2">
    <source>
        <dbReference type="ARBA" id="ARBA00005346"/>
    </source>
</evidence>
<evidence type="ECO:0000256" key="3">
    <source>
        <dbReference type="ARBA" id="ARBA00022475"/>
    </source>
</evidence>
<sequence>MTAAALPLFVAVPLAAAALTVLWRQMWWERVLMVGVPLATAAGGLALIVEHRSVPVIAHGVGGYVAGIAIPFVSDTLAAAMLVITGVSTAASCWFLISTGEDRYRFVPALALMLGGGVNGALLTADLFNLFVFIEVMLLPSYALIAVSGSWRRLGIARLFILVNLVTSTFLLMGVGLVYGVGGTANLAALAGRAGQDPRIGAAVAVVLLALSIKGGVVPVHGWLPRAYPATSAGVMVLFSGLHTKVALYALYRIYSVTYGGRPAPWMWVFAAVVLVTVVVGSVSTIGERRIRSALAFQMVAGVGHILIGLVVMSTASLAAGLFYLAHHVVTMSALLMSAGAIEHTYGSGRYDRLNGLLHRDPVVAGAMVIGLFSLVGLPPTSGMWGKIGIVRSVAGATDREPLLAWTVIAVVVLASLASLLALQRLWDDVFWGKPMEQYRPDDQRTGRGELVPVPAGHRVPARLAAPGVFMTALSVGIFLAAGWLFPVAQDAASGLADIRLYVAEVLR</sequence>
<feature type="transmembrane region" description="Helical" evidence="8">
    <location>
        <begin position="403"/>
        <end position="423"/>
    </location>
</feature>
<comment type="subcellular location">
    <subcellularLocation>
        <location evidence="1">Cell membrane</location>
        <topology evidence="1">Multi-pass membrane protein</topology>
    </subcellularLocation>
    <subcellularLocation>
        <location evidence="7">Membrane</location>
        <topology evidence="7">Multi-pass membrane protein</topology>
    </subcellularLocation>
</comment>
<feature type="domain" description="NADH:quinone oxidoreductase/Mrp antiporter transmembrane" evidence="9">
    <location>
        <begin position="126"/>
        <end position="397"/>
    </location>
</feature>
<evidence type="ECO:0000313" key="10">
    <source>
        <dbReference type="EMBL" id="GAB78726.1"/>
    </source>
</evidence>
<evidence type="ECO:0000256" key="5">
    <source>
        <dbReference type="ARBA" id="ARBA00022989"/>
    </source>
</evidence>
<evidence type="ECO:0000259" key="9">
    <source>
        <dbReference type="Pfam" id="PF00361"/>
    </source>
</evidence>
<dbReference type="RefSeq" id="WP_006503483.1">
    <property type="nucleotide sequence ID" value="NZ_BAGZ01000016.1"/>
</dbReference>
<accession>K6UN67</accession>
<keyword evidence="6 8" id="KW-0472">Membrane</keyword>
<evidence type="ECO:0000256" key="4">
    <source>
        <dbReference type="ARBA" id="ARBA00022692"/>
    </source>
</evidence>
<dbReference type="Proteomes" id="UP000008495">
    <property type="component" value="Unassembled WGS sequence"/>
</dbReference>
<evidence type="ECO:0000256" key="7">
    <source>
        <dbReference type="RuleBase" id="RU000320"/>
    </source>
</evidence>
<feature type="transmembrane region" description="Helical" evidence="8">
    <location>
        <begin position="264"/>
        <end position="283"/>
    </location>
</feature>
<dbReference type="InterPro" id="IPR001750">
    <property type="entry name" value="ND/Mrp_TM"/>
</dbReference>
<keyword evidence="3" id="KW-1003">Cell membrane</keyword>
<dbReference type="GO" id="GO:0005886">
    <property type="term" value="C:plasma membrane"/>
    <property type="evidence" value="ECO:0007669"/>
    <property type="project" value="UniProtKB-SubCell"/>
</dbReference>
<evidence type="ECO:0000256" key="8">
    <source>
        <dbReference type="SAM" id="Phobius"/>
    </source>
</evidence>
<feature type="transmembrane region" description="Helical" evidence="8">
    <location>
        <begin position="79"/>
        <end position="97"/>
    </location>
</feature>
<comment type="similarity">
    <text evidence="2">Belongs to the CPA3 antiporters (TC 2.A.63) subunit D family.</text>
</comment>
<feature type="transmembrane region" description="Helical" evidence="8">
    <location>
        <begin position="104"/>
        <end position="122"/>
    </location>
</feature>
<dbReference type="InterPro" id="IPR050586">
    <property type="entry name" value="CPA3_Na-H_Antiporter_D"/>
</dbReference>
<dbReference type="PANTHER" id="PTHR42703">
    <property type="entry name" value="NADH DEHYDROGENASE"/>
    <property type="match status" value="1"/>
</dbReference>
<keyword evidence="4 7" id="KW-0812">Transmembrane</keyword>
<feature type="transmembrane region" description="Helical" evidence="8">
    <location>
        <begin position="322"/>
        <end position="342"/>
    </location>
</feature>
<feature type="transmembrane region" description="Helical" evidence="8">
    <location>
        <begin position="128"/>
        <end position="147"/>
    </location>
</feature>
<feature type="transmembrane region" description="Helical" evidence="8">
    <location>
        <begin position="56"/>
        <end position="73"/>
    </location>
</feature>
<feature type="transmembrane region" description="Helical" evidence="8">
    <location>
        <begin position="232"/>
        <end position="252"/>
    </location>
</feature>
<feature type="transmembrane region" description="Helical" evidence="8">
    <location>
        <begin position="464"/>
        <end position="486"/>
    </location>
</feature>
<dbReference type="Pfam" id="PF00361">
    <property type="entry name" value="Proton_antipo_M"/>
    <property type="match status" value="1"/>
</dbReference>
<feature type="transmembrane region" description="Helical" evidence="8">
    <location>
        <begin position="159"/>
        <end position="180"/>
    </location>
</feature>
<comment type="caution">
    <text evidence="10">The sequence shown here is derived from an EMBL/GenBank/DDBJ whole genome shotgun (WGS) entry which is preliminary data.</text>
</comment>
<evidence type="ECO:0000256" key="1">
    <source>
        <dbReference type="ARBA" id="ARBA00004651"/>
    </source>
</evidence>
<dbReference type="STRING" id="100225.SAMN05421595_2379"/>
<protein>
    <submittedName>
        <fullName evidence="10">Na(+)/H(+) antiporter subunit D</fullName>
    </submittedName>
</protein>
<dbReference type="InterPro" id="IPR003918">
    <property type="entry name" value="NADH_UbQ_OxRdtase"/>
</dbReference>
<reference evidence="10 11" key="1">
    <citation type="submission" date="2012-08" db="EMBL/GenBank/DDBJ databases">
        <title>Whole genome shotgun sequence of Austwickia chelonae NBRC 105200.</title>
        <authorList>
            <person name="Yoshida I."/>
            <person name="Hosoyama A."/>
            <person name="Tsuchikane K."/>
            <person name="Katsumata H."/>
            <person name="Ando Y."/>
            <person name="Ohji S."/>
            <person name="Hamada M."/>
            <person name="Tamura T."/>
            <person name="Yamazoe A."/>
            <person name="Yamazaki S."/>
            <person name="Fujita N."/>
        </authorList>
    </citation>
    <scope>NUCLEOTIDE SEQUENCE [LARGE SCALE GENOMIC DNA]</scope>
    <source>
        <strain evidence="10 11">NBRC 105200</strain>
    </source>
</reference>
<evidence type="ECO:0000256" key="6">
    <source>
        <dbReference type="ARBA" id="ARBA00023136"/>
    </source>
</evidence>
<dbReference type="EMBL" id="BAGZ01000016">
    <property type="protein sequence ID" value="GAB78726.1"/>
    <property type="molecule type" value="Genomic_DNA"/>
</dbReference>
<keyword evidence="11" id="KW-1185">Reference proteome</keyword>
<organism evidence="10 11">
    <name type="scientific">Austwickia chelonae NBRC 105200</name>
    <dbReference type="NCBI Taxonomy" id="1184607"/>
    <lineage>
        <taxon>Bacteria</taxon>
        <taxon>Bacillati</taxon>
        <taxon>Actinomycetota</taxon>
        <taxon>Actinomycetes</taxon>
        <taxon>Micrococcales</taxon>
        <taxon>Dermatophilaceae</taxon>
        <taxon>Austwickia</taxon>
    </lineage>
</organism>
<feature type="transmembrane region" description="Helical" evidence="8">
    <location>
        <begin position="295"/>
        <end position="316"/>
    </location>
</feature>
<dbReference type="AlphaFoldDB" id="K6UN67"/>
<name>K6UN67_9MICO</name>
<dbReference type="PRINTS" id="PR01437">
    <property type="entry name" value="NUOXDRDTASE4"/>
</dbReference>
<dbReference type="GO" id="GO:0042773">
    <property type="term" value="P:ATP synthesis coupled electron transport"/>
    <property type="evidence" value="ECO:0007669"/>
    <property type="project" value="InterPro"/>
</dbReference>
<proteinExistence type="inferred from homology"/>
<dbReference type="eggNOG" id="COG0651">
    <property type="taxonomic scope" value="Bacteria"/>
</dbReference>
<feature type="transmembrane region" description="Helical" evidence="8">
    <location>
        <begin position="200"/>
        <end position="220"/>
    </location>
</feature>
<feature type="transmembrane region" description="Helical" evidence="8">
    <location>
        <begin position="27"/>
        <end position="49"/>
    </location>
</feature>